<evidence type="ECO:0000313" key="1">
    <source>
        <dbReference type="EMBL" id="TFZ41870.1"/>
    </source>
</evidence>
<keyword evidence="2" id="KW-1185">Reference proteome</keyword>
<dbReference type="Proteomes" id="UP000298381">
    <property type="component" value="Unassembled WGS sequence"/>
</dbReference>
<name>A0A4Z0DAH1_9FIRM</name>
<accession>A0A4Z0DAH1</accession>
<comment type="caution">
    <text evidence="1">The sequence shown here is derived from an EMBL/GenBank/DDBJ whole genome shotgun (WGS) entry which is preliminary data.</text>
</comment>
<protein>
    <submittedName>
        <fullName evidence="1">DUF1573 domain-containing protein</fullName>
    </submittedName>
</protein>
<evidence type="ECO:0000313" key="2">
    <source>
        <dbReference type="Proteomes" id="UP000298381"/>
    </source>
</evidence>
<reference evidence="1 2" key="1">
    <citation type="submission" date="2019-03" db="EMBL/GenBank/DDBJ databases">
        <title>Draft genome sequence data and analysis of a Fermenting Bacterium, Soehngenia longevitae strain 1933PT, isolated from petroleum reservoir in Azerbaijan.</title>
        <authorList>
            <person name="Grouzdev D.S."/>
            <person name="Bidzhieva S.K."/>
            <person name="Sokolova D.S."/>
            <person name="Tourova T.P."/>
            <person name="Poltaraus A.B."/>
            <person name="Nazina T.N."/>
        </authorList>
    </citation>
    <scope>NUCLEOTIDE SEQUENCE [LARGE SCALE GENOMIC DNA]</scope>
    <source>
        <strain evidence="1 2">1933P</strain>
    </source>
</reference>
<sequence length="126" mass="14334">MIDELQALSSEVSIRHKSILDIMTKLDEYNARINRAVAKSVTNCGCIEISAKKQDFESDTLEELAQKLDSHVRGNICNVCREKLEEEIGSYIFFLSSLAETLGFNLSDTIKKELERDRILGIYTMK</sequence>
<organism evidence="1 2">
    <name type="scientific">Soehngenia longivitae</name>
    <dbReference type="NCBI Taxonomy" id="2562294"/>
    <lineage>
        <taxon>Bacteria</taxon>
        <taxon>Bacillati</taxon>
        <taxon>Bacillota</taxon>
        <taxon>Tissierellia</taxon>
        <taxon>Tissierellales</taxon>
        <taxon>Tissierellaceae</taxon>
        <taxon>Soehngenia</taxon>
    </lineage>
</organism>
<proteinExistence type="predicted"/>
<dbReference type="AlphaFoldDB" id="A0A4Z0DAH1"/>
<gene>
    <name evidence="1" type="ORF">E4100_01245</name>
</gene>
<dbReference type="OrthoDB" id="2988649at2"/>
<dbReference type="EMBL" id="SRIB01000001">
    <property type="protein sequence ID" value="TFZ41870.1"/>
    <property type="molecule type" value="Genomic_DNA"/>
</dbReference>